<evidence type="ECO:0000256" key="1">
    <source>
        <dbReference type="SAM" id="MobiDB-lite"/>
    </source>
</evidence>
<dbReference type="Proteomes" id="UP001634394">
    <property type="component" value="Unassembled WGS sequence"/>
</dbReference>
<comment type="caution">
    <text evidence="4">The sequence shown here is derived from an EMBL/GenBank/DDBJ whole genome shotgun (WGS) entry which is preliminary data.</text>
</comment>
<dbReference type="PRINTS" id="PR00068">
    <property type="entry name" value="CUZNDISMTASE"/>
</dbReference>
<organism evidence="4 5">
    <name type="scientific">Sinanodonta woodiana</name>
    <name type="common">Chinese pond mussel</name>
    <name type="synonym">Anodonta woodiana</name>
    <dbReference type="NCBI Taxonomy" id="1069815"/>
    <lineage>
        <taxon>Eukaryota</taxon>
        <taxon>Metazoa</taxon>
        <taxon>Spiralia</taxon>
        <taxon>Lophotrochozoa</taxon>
        <taxon>Mollusca</taxon>
        <taxon>Bivalvia</taxon>
        <taxon>Autobranchia</taxon>
        <taxon>Heteroconchia</taxon>
        <taxon>Palaeoheterodonta</taxon>
        <taxon>Unionida</taxon>
        <taxon>Unionoidea</taxon>
        <taxon>Unionidae</taxon>
        <taxon>Unioninae</taxon>
        <taxon>Sinanodonta</taxon>
    </lineage>
</organism>
<evidence type="ECO:0000313" key="4">
    <source>
        <dbReference type="EMBL" id="KAL3867865.1"/>
    </source>
</evidence>
<keyword evidence="5" id="KW-1185">Reference proteome</keyword>
<dbReference type="PANTHER" id="PTHR10003">
    <property type="entry name" value="SUPEROXIDE DISMUTASE CU-ZN -RELATED"/>
    <property type="match status" value="1"/>
</dbReference>
<protein>
    <recommendedName>
        <fullName evidence="3">Superoxide dismutase copper/zinc binding domain-containing protein</fullName>
    </recommendedName>
</protein>
<dbReference type="InterPro" id="IPR018152">
    <property type="entry name" value="SOD_Cu/Zn_BS"/>
</dbReference>
<dbReference type="Pfam" id="PF00080">
    <property type="entry name" value="Sod_Cu"/>
    <property type="match status" value="1"/>
</dbReference>
<feature type="region of interest" description="Disordered" evidence="1">
    <location>
        <begin position="447"/>
        <end position="466"/>
    </location>
</feature>
<evidence type="ECO:0000259" key="3">
    <source>
        <dbReference type="Pfam" id="PF00080"/>
    </source>
</evidence>
<dbReference type="InterPro" id="IPR001424">
    <property type="entry name" value="SOD_Cu_Zn_dom"/>
</dbReference>
<feature type="chain" id="PRO_5044832309" description="Superoxide dismutase copper/zinc binding domain-containing protein" evidence="2">
    <location>
        <begin position="21"/>
        <end position="466"/>
    </location>
</feature>
<dbReference type="InterPro" id="IPR036423">
    <property type="entry name" value="SOD-like_Cu/Zn_dom_sf"/>
</dbReference>
<reference evidence="4 5" key="1">
    <citation type="submission" date="2024-11" db="EMBL/GenBank/DDBJ databases">
        <title>Chromosome-level genome assembly of the freshwater bivalve Anodonta woodiana.</title>
        <authorList>
            <person name="Chen X."/>
        </authorList>
    </citation>
    <scope>NUCLEOTIDE SEQUENCE [LARGE SCALE GENOMIC DNA]</scope>
    <source>
        <strain evidence="4">MN2024</strain>
        <tissue evidence="4">Gills</tissue>
    </source>
</reference>
<evidence type="ECO:0000256" key="2">
    <source>
        <dbReference type="SAM" id="SignalP"/>
    </source>
</evidence>
<name>A0ABD3W5J2_SINWO</name>
<dbReference type="Gene3D" id="2.60.40.200">
    <property type="entry name" value="Superoxide dismutase, copper/zinc binding domain"/>
    <property type="match status" value="1"/>
</dbReference>
<feature type="signal peptide" evidence="2">
    <location>
        <begin position="1"/>
        <end position="20"/>
    </location>
</feature>
<dbReference type="EMBL" id="JBJQND010000008">
    <property type="protein sequence ID" value="KAL3867865.1"/>
    <property type="molecule type" value="Genomic_DNA"/>
</dbReference>
<feature type="compositionally biased region" description="Polar residues" evidence="1">
    <location>
        <begin position="448"/>
        <end position="457"/>
    </location>
</feature>
<accession>A0ABD3W5J2</accession>
<dbReference type="InterPro" id="IPR024134">
    <property type="entry name" value="SOD_Cu/Zn_/chaperone"/>
</dbReference>
<dbReference type="PROSITE" id="PS00087">
    <property type="entry name" value="SOD_CU_ZN_1"/>
    <property type="match status" value="1"/>
</dbReference>
<sequence>MNLIFVGTITVGCFLYVVNAQIPGTNSFAPGFNNQNTFSSTGFSNPNTFSNTGFNNPNTFSSSGNTGFNNGVGTNTFNQGGFLADPTRQGGFMDPLMPVGGFQSFQPLTDGSPVGIGAGGFGQVFGMTAIPATPGAPFAPGVSPMANMFMTMATNPNNYRYATCAFNDTWSPVRGRVEFRQFILGESQVNIRVQVSGLPPSVVEVERAIHIHDFGDTGDGCARVGPHFNPTQTRHGSQRNFAFLRHVGDLGNMRQSAQGISSTQFSDQVISLNGPNNIVGRSFVIKFERDDEGQGTNSGSQINGNARTPIACCTIARSSLNNWNNFMSATDMQNMGQFGQSGNNFGVNGANGNFMNNGFNTVGTNGMNTGFNTGTNTGFNTGMNTGFNTGMNTGFNTANTGTGTGFNSANTGFSTFNTGSNLGMNTFGTGMSGTGTGTSGFANSGNTFSPTGNTGQAFNLAGRRKK</sequence>
<gene>
    <name evidence="4" type="ORF">ACJMK2_040711</name>
</gene>
<proteinExistence type="predicted"/>
<feature type="domain" description="Superoxide dismutase copper/zinc binding" evidence="3">
    <location>
        <begin position="173"/>
        <end position="315"/>
    </location>
</feature>
<keyword evidence="2" id="KW-0732">Signal</keyword>
<dbReference type="SUPFAM" id="SSF49329">
    <property type="entry name" value="Cu,Zn superoxide dismutase-like"/>
    <property type="match status" value="1"/>
</dbReference>
<evidence type="ECO:0000313" key="5">
    <source>
        <dbReference type="Proteomes" id="UP001634394"/>
    </source>
</evidence>
<dbReference type="AlphaFoldDB" id="A0ABD3W5J2"/>